<gene>
    <name evidence="3" type="ORF">FIV46_03205</name>
</gene>
<dbReference type="PANTHER" id="PTHR44757">
    <property type="entry name" value="DIGUANYLATE CYCLASE DGCP"/>
    <property type="match status" value="1"/>
</dbReference>
<comment type="caution">
    <text evidence="3">The sequence shown here is derived from an EMBL/GenBank/DDBJ whole genome shotgun (WGS) entry which is preliminary data.</text>
</comment>
<dbReference type="CDD" id="cd01949">
    <property type="entry name" value="GGDEF"/>
    <property type="match status" value="1"/>
</dbReference>
<name>A0A501PRM8_9PROT</name>
<dbReference type="SUPFAM" id="SSF55073">
    <property type="entry name" value="Nucleotide cyclase"/>
    <property type="match status" value="1"/>
</dbReference>
<dbReference type="InterPro" id="IPR001633">
    <property type="entry name" value="EAL_dom"/>
</dbReference>
<dbReference type="EMBL" id="VFIY01000004">
    <property type="protein sequence ID" value="TPD63103.1"/>
    <property type="molecule type" value="Genomic_DNA"/>
</dbReference>
<evidence type="ECO:0000313" key="4">
    <source>
        <dbReference type="Proteomes" id="UP000319148"/>
    </source>
</evidence>
<dbReference type="Pfam" id="PF00990">
    <property type="entry name" value="GGDEF"/>
    <property type="match status" value="1"/>
</dbReference>
<dbReference type="FunFam" id="3.20.20.450:FF:000001">
    <property type="entry name" value="Cyclic di-GMP phosphodiesterase yahA"/>
    <property type="match status" value="1"/>
</dbReference>
<dbReference type="InterPro" id="IPR035919">
    <property type="entry name" value="EAL_sf"/>
</dbReference>
<dbReference type="AlphaFoldDB" id="A0A501PRM8"/>
<dbReference type="PANTHER" id="PTHR44757:SF2">
    <property type="entry name" value="BIOFILM ARCHITECTURE MAINTENANCE PROTEIN MBAA"/>
    <property type="match status" value="1"/>
</dbReference>
<evidence type="ECO:0000259" key="1">
    <source>
        <dbReference type="PROSITE" id="PS50883"/>
    </source>
</evidence>
<dbReference type="NCBIfam" id="TIGR00254">
    <property type="entry name" value="GGDEF"/>
    <property type="match status" value="1"/>
</dbReference>
<dbReference type="InterPro" id="IPR052155">
    <property type="entry name" value="Biofilm_reg_signaling"/>
</dbReference>
<dbReference type="InterPro" id="IPR043128">
    <property type="entry name" value="Rev_trsase/Diguanyl_cyclase"/>
</dbReference>
<dbReference type="InterPro" id="IPR029787">
    <property type="entry name" value="Nucleotide_cyclase"/>
</dbReference>
<dbReference type="Gene3D" id="3.30.70.270">
    <property type="match status" value="1"/>
</dbReference>
<dbReference type="Proteomes" id="UP000319148">
    <property type="component" value="Unassembled WGS sequence"/>
</dbReference>
<dbReference type="PROSITE" id="PS50883">
    <property type="entry name" value="EAL"/>
    <property type="match status" value="1"/>
</dbReference>
<reference evidence="4" key="1">
    <citation type="submission" date="2019-06" db="EMBL/GenBank/DDBJ databases">
        <title>The complete genome of Emcibacter congregatus ZYLT.</title>
        <authorList>
            <person name="Zhao Z."/>
        </authorList>
    </citation>
    <scope>NUCLEOTIDE SEQUENCE [LARGE SCALE GENOMIC DNA]</scope>
    <source>
        <strain evidence="4">MCCC 1A06723</strain>
    </source>
</reference>
<dbReference type="Pfam" id="PF00563">
    <property type="entry name" value="EAL"/>
    <property type="match status" value="1"/>
</dbReference>
<protein>
    <submittedName>
        <fullName evidence="3">Bifunctional diguanylate cyclase/phosphodiesterase</fullName>
    </submittedName>
</protein>
<dbReference type="InterPro" id="IPR000160">
    <property type="entry name" value="GGDEF_dom"/>
</dbReference>
<evidence type="ECO:0000313" key="3">
    <source>
        <dbReference type="EMBL" id="TPD63103.1"/>
    </source>
</evidence>
<dbReference type="CDD" id="cd01948">
    <property type="entry name" value="EAL"/>
    <property type="match status" value="1"/>
</dbReference>
<accession>A0A501PRM8</accession>
<organism evidence="3 4">
    <name type="scientific">Emcibacter nanhaiensis</name>
    <dbReference type="NCBI Taxonomy" id="1505037"/>
    <lineage>
        <taxon>Bacteria</taxon>
        <taxon>Pseudomonadati</taxon>
        <taxon>Pseudomonadota</taxon>
        <taxon>Alphaproteobacteria</taxon>
        <taxon>Emcibacterales</taxon>
        <taxon>Emcibacteraceae</taxon>
        <taxon>Emcibacter</taxon>
    </lineage>
</organism>
<dbReference type="SUPFAM" id="SSF141868">
    <property type="entry name" value="EAL domain-like"/>
    <property type="match status" value="1"/>
</dbReference>
<dbReference type="OrthoDB" id="9814202at2"/>
<dbReference type="PROSITE" id="PS50887">
    <property type="entry name" value="GGDEF"/>
    <property type="match status" value="1"/>
</dbReference>
<keyword evidence="4" id="KW-1185">Reference proteome</keyword>
<dbReference type="Gene3D" id="3.20.20.450">
    <property type="entry name" value="EAL domain"/>
    <property type="match status" value="1"/>
</dbReference>
<proteinExistence type="predicted"/>
<sequence length="585" mass="65504">MLPSKRTPYLFRDNKPRLNVPSESRILSKQLADGIGEIKVLGDGDFMFTQSSDSLISKISYGQQNPVGKLIGELDWLEDNGQLQQALTKAASEFETTDLNWRFALPNLEEVSLYCRLIPLKNETGGLEKLVLLTADNSFEAAFERELERYTYYDSLTNLPNKHYFYEIIENRFGNDLPLGETAVLFINIFKLQRINESFGYEVGDELLREVAQLIQGCLPAEALLARFDGDKFVILLTDEDMQNAESEARALADSIHHELGRKIRLGKQYLQVAATIGISSGTSTLHNLINLIQDAHMAMQRINGLSSDRTLVYRPELKTRAQSLLRMEQELGHAIENKQLELHYQPIISLSTGAITGFEALTRWFHPERGTISPVEFIPIAEDTGLIMPMGRWCMNEACRQLSEWIRKYPAASSLKMNVNVSNIQIAEDDIVAVTRDALYQSGLQGDRLKLEITESALMDNSDLARDILLDLKSLNISLAIDDFGTGYSSLSYLNRFPADTLKIDRSFISQMNNSEDSLKIVHIITNLATTLGMDLVAEGIEEESQLSILRNLGCHAGQGYLFAKPLSAADAEELLKNSGPQAN</sequence>
<evidence type="ECO:0000259" key="2">
    <source>
        <dbReference type="PROSITE" id="PS50887"/>
    </source>
</evidence>
<dbReference type="SMART" id="SM00052">
    <property type="entry name" value="EAL"/>
    <property type="match status" value="1"/>
</dbReference>
<dbReference type="SMART" id="SM00267">
    <property type="entry name" value="GGDEF"/>
    <property type="match status" value="1"/>
</dbReference>
<feature type="domain" description="GGDEF" evidence="2">
    <location>
        <begin position="180"/>
        <end position="316"/>
    </location>
</feature>
<feature type="domain" description="EAL" evidence="1">
    <location>
        <begin position="325"/>
        <end position="581"/>
    </location>
</feature>